<dbReference type="Gene3D" id="3.40.1090.10">
    <property type="entry name" value="Cytosolic phospholipase A2 catalytic domain"/>
    <property type="match status" value="1"/>
</dbReference>
<dbReference type="PANTHER" id="PTHR24185">
    <property type="entry name" value="CALCIUM-INDEPENDENT PHOSPHOLIPASE A2-GAMMA"/>
    <property type="match status" value="1"/>
</dbReference>
<dbReference type="InterPro" id="IPR002641">
    <property type="entry name" value="PNPLA_dom"/>
</dbReference>
<feature type="short sequence motif" description="GXGXXG" evidence="5">
    <location>
        <begin position="18"/>
        <end position="23"/>
    </location>
</feature>
<dbReference type="PANTHER" id="PTHR24185:SF1">
    <property type="entry name" value="CALCIUM-INDEPENDENT PHOSPHOLIPASE A2-GAMMA"/>
    <property type="match status" value="1"/>
</dbReference>
<dbReference type="PROSITE" id="PS50157">
    <property type="entry name" value="ZINC_FINGER_C2H2_2"/>
    <property type="match status" value="1"/>
</dbReference>
<keyword evidence="4" id="KW-0862">Zinc</keyword>
<keyword evidence="2" id="KW-0442">Lipid degradation</keyword>
<dbReference type="InterPro" id="IPR016035">
    <property type="entry name" value="Acyl_Trfase/lysoPLipase"/>
</dbReference>
<proteinExistence type="predicted"/>
<keyword evidence="1 8" id="KW-0378">Hydrolase</keyword>
<evidence type="ECO:0000256" key="5">
    <source>
        <dbReference type="PROSITE-ProRule" id="PRU01161"/>
    </source>
</evidence>
<accession>A0ABQ6WUN0</accession>
<keyword evidence="8" id="KW-0808">Transferase</keyword>
<comment type="caution">
    <text evidence="5">Lacks conserved residue(s) required for the propagation of feature annotation.</text>
</comment>
<evidence type="ECO:0000259" key="6">
    <source>
        <dbReference type="PROSITE" id="PS50157"/>
    </source>
</evidence>
<name>A0ABQ6WUN0_9EURO</name>
<dbReference type="EMBL" id="ML735706">
    <property type="protein sequence ID" value="KAE8420817.1"/>
    <property type="molecule type" value="Genomic_DNA"/>
</dbReference>
<keyword evidence="3" id="KW-0443">Lipid metabolism</keyword>
<evidence type="ECO:0000313" key="8">
    <source>
        <dbReference type="EMBL" id="KAE8420817.1"/>
    </source>
</evidence>
<keyword evidence="4" id="KW-0863">Zinc-finger</keyword>
<keyword evidence="4" id="KW-0479">Metal-binding</keyword>
<dbReference type="GO" id="GO:0016740">
    <property type="term" value="F:transferase activity"/>
    <property type="evidence" value="ECO:0007669"/>
    <property type="project" value="UniProtKB-KW"/>
</dbReference>
<evidence type="ECO:0000256" key="2">
    <source>
        <dbReference type="ARBA" id="ARBA00022963"/>
    </source>
</evidence>
<evidence type="ECO:0000256" key="1">
    <source>
        <dbReference type="ARBA" id="ARBA00022801"/>
    </source>
</evidence>
<evidence type="ECO:0000259" key="7">
    <source>
        <dbReference type="PROSITE" id="PS51635"/>
    </source>
</evidence>
<keyword evidence="9" id="KW-1185">Reference proteome</keyword>
<organism evidence="8 9">
    <name type="scientific">Aspergillus pseudocaelatus</name>
    <dbReference type="NCBI Taxonomy" id="1825620"/>
    <lineage>
        <taxon>Eukaryota</taxon>
        <taxon>Fungi</taxon>
        <taxon>Dikarya</taxon>
        <taxon>Ascomycota</taxon>
        <taxon>Pezizomycotina</taxon>
        <taxon>Eurotiomycetes</taxon>
        <taxon>Eurotiomycetidae</taxon>
        <taxon>Eurotiales</taxon>
        <taxon>Aspergillaceae</taxon>
        <taxon>Aspergillus</taxon>
        <taxon>Aspergillus subgen. Circumdati</taxon>
    </lineage>
</organism>
<evidence type="ECO:0000313" key="9">
    <source>
        <dbReference type="Proteomes" id="UP000325395"/>
    </source>
</evidence>
<dbReference type="PROSITE" id="PS51635">
    <property type="entry name" value="PNPLA"/>
    <property type="match status" value="1"/>
</dbReference>
<sequence length="499" mass="56594">MATGNSPWDKYTLLSLDGGGIRGFASMLLLEKLMDHVRTVEQDPEFLNELREMNPTVNVEVAPSSFHPHGCPIQNHNYAGNLFLPCHYFDCIIGTSTGGLIATMLGRLRMTVTLVKEQYEQLGDEIFGSPRWFHYHMAPLPFPRNKFDYQNLEKVVRRIVGKFDSRPNSRHGFPNPAFCKTDDDLCKTIVTAYGTVRNPDTGALLEDGTYFFQTYDTTRRALPEEVVSEGNAPGATIPEGTPNPGFSYPGPIWEVARASTAALTYFDPCDITAFNGNVWRFHDAGMLEANNPTQDGFAELQSWGPHHNYDAFDAVVSIGTGSYPVHRTVAKRAGGIKEIINIIYYSGFAVRGNAEVVHKKVNQRLSDLEQRIYWRFNDINAEWEGIPLDAWENDFSNGVKVNGGKTLGKMRRLINAYLGGDGVQGELRECAKRLVKHRRLRHAADYNRWERFALATVYKCDRCFRKFATKDELVLHFQAKQIPVPDNMDPYRHCWNYTF</sequence>
<feature type="short sequence motif" description="GXSXG" evidence="5">
    <location>
        <begin position="94"/>
        <end position="98"/>
    </location>
</feature>
<dbReference type="GO" id="GO:0016787">
    <property type="term" value="F:hydrolase activity"/>
    <property type="evidence" value="ECO:0007669"/>
    <property type="project" value="UniProtKB-KW"/>
</dbReference>
<dbReference type="SUPFAM" id="SSF52151">
    <property type="entry name" value="FabD/lysophospholipase-like"/>
    <property type="match status" value="1"/>
</dbReference>
<evidence type="ECO:0000256" key="3">
    <source>
        <dbReference type="ARBA" id="ARBA00023098"/>
    </source>
</evidence>
<reference evidence="8 9" key="1">
    <citation type="submission" date="2019-04" db="EMBL/GenBank/DDBJ databases">
        <authorList>
            <consortium name="DOE Joint Genome Institute"/>
            <person name="Mondo S."/>
            <person name="Kjaerbolling I."/>
            <person name="Vesth T."/>
            <person name="Frisvad J.C."/>
            <person name="Nybo J.L."/>
            <person name="Theobald S."/>
            <person name="Kildgaard S."/>
            <person name="Isbrandt T."/>
            <person name="Kuo A."/>
            <person name="Sato A."/>
            <person name="Lyhne E.K."/>
            <person name="Kogle M.E."/>
            <person name="Wiebenga A."/>
            <person name="Kun R.S."/>
            <person name="Lubbers R.J."/>
            <person name="Makela M.R."/>
            <person name="Barry K."/>
            <person name="Chovatia M."/>
            <person name="Clum A."/>
            <person name="Daum C."/>
            <person name="Haridas S."/>
            <person name="He G."/>
            <person name="LaButti K."/>
            <person name="Lipzen A."/>
            <person name="Riley R."/>
            <person name="Salamov A."/>
            <person name="Simmons B.A."/>
            <person name="Magnuson J.K."/>
            <person name="Henrissat B."/>
            <person name="Mortensen U.H."/>
            <person name="Larsen T.O."/>
            <person name="Devries R.P."/>
            <person name="Grigoriev I.V."/>
            <person name="Machida M."/>
            <person name="Baker S.E."/>
            <person name="Andersen M.R."/>
            <person name="Cantor M.N."/>
            <person name="Hua S.X."/>
        </authorList>
    </citation>
    <scope>NUCLEOTIDE SEQUENCE [LARGE SCALE GENOMIC DNA]</scope>
    <source>
        <strain evidence="8 9">CBS 117616</strain>
    </source>
</reference>
<dbReference type="Proteomes" id="UP000325395">
    <property type="component" value="Unassembled WGS sequence"/>
</dbReference>
<feature type="domain" description="C2H2-type" evidence="6">
    <location>
        <begin position="458"/>
        <end position="485"/>
    </location>
</feature>
<dbReference type="InterPro" id="IPR013087">
    <property type="entry name" value="Znf_C2H2_type"/>
</dbReference>
<dbReference type="Pfam" id="PF01734">
    <property type="entry name" value="Patatin"/>
    <property type="match status" value="1"/>
</dbReference>
<protein>
    <submittedName>
        <fullName evidence="8">Acyl transferase/acyl hydrolase/lysophospholipase</fullName>
    </submittedName>
</protein>
<feature type="domain" description="PNPLA" evidence="7">
    <location>
        <begin position="14"/>
        <end position="297"/>
    </location>
</feature>
<gene>
    <name evidence="8" type="ORF">BDV36DRAFT_306312</name>
</gene>
<evidence type="ECO:0000256" key="4">
    <source>
        <dbReference type="PROSITE-ProRule" id="PRU00042"/>
    </source>
</evidence>